<evidence type="ECO:0000313" key="2">
    <source>
        <dbReference type="EMBL" id="CEM25048.1"/>
    </source>
</evidence>
<dbReference type="Proteomes" id="UP000041254">
    <property type="component" value="Unassembled WGS sequence"/>
</dbReference>
<dbReference type="InParanoid" id="A0A0G4G906"/>
<proteinExistence type="predicted"/>
<name>A0A0G4G906_VITBC</name>
<protein>
    <submittedName>
        <fullName evidence="2">Uncharacterized protein</fullName>
    </submittedName>
</protein>
<sequence length="524" mass="58728">MLSLPSTEESGRPRAAQRPYYTLEDGLSPDRGPRKVVDPFTRKVYNRGEEPYCGLHTIEEQVKKMRENRQRRELEKRLSTDPEFAEDYRLGELFKKRFRSPEGRQKIEELASDCSGEAEVTNRPSDLYRRPSPLMTPPLRPSPMPMSPLLHACTPVDSPSASEASTPRLLGHPRASVTCCLPPPANSVKPHIKAPQQVTEIASTPLLPSPSHRPSMCQRIWEFIWSCREGVCRGCRTVWAWICSCWRSWMGGESRCEEVKGDALTDSTNDSTDSGMTRRCRRDQNGIDQSEWSLVCLLGQDGLDGVLFVHLGALSLEGLHLLELADHALIGNALESDGETSNTGSPSPRSLLSRSMSRRLRCQSLVSILGWNRMAIVCLCGSSDVCQSDSSVDEEDQQRRADLKPRQHQRVALDSADPRQTGGSLEGFQESAHRWFDMGSITVATSHLSPPLASVRPAPKPLENVKPRKEEPDRIGVVLFDRVRSAVRGRLRDSTPPPRLIIQRRYHPSPLRRLAVPFVRPPTQ</sequence>
<accession>A0A0G4G906</accession>
<dbReference type="EMBL" id="CDMY01000592">
    <property type="protein sequence ID" value="CEM25048.1"/>
    <property type="molecule type" value="Genomic_DNA"/>
</dbReference>
<gene>
    <name evidence="2" type="ORF">Vbra_3246</name>
</gene>
<feature type="region of interest" description="Disordered" evidence="1">
    <location>
        <begin position="389"/>
        <end position="423"/>
    </location>
</feature>
<evidence type="ECO:0000313" key="3">
    <source>
        <dbReference type="Proteomes" id="UP000041254"/>
    </source>
</evidence>
<keyword evidence="3" id="KW-1185">Reference proteome</keyword>
<feature type="region of interest" description="Disordered" evidence="1">
    <location>
        <begin position="1"/>
        <end position="35"/>
    </location>
</feature>
<evidence type="ECO:0000256" key="1">
    <source>
        <dbReference type="SAM" id="MobiDB-lite"/>
    </source>
</evidence>
<reference evidence="2 3" key="1">
    <citation type="submission" date="2014-11" db="EMBL/GenBank/DDBJ databases">
        <authorList>
            <person name="Zhu J."/>
            <person name="Qi W."/>
            <person name="Song R."/>
        </authorList>
    </citation>
    <scope>NUCLEOTIDE SEQUENCE [LARGE SCALE GENOMIC DNA]</scope>
</reference>
<dbReference type="VEuPathDB" id="CryptoDB:Vbra_3246"/>
<organism evidence="2 3">
    <name type="scientific">Vitrella brassicaformis (strain CCMP3155)</name>
    <dbReference type="NCBI Taxonomy" id="1169540"/>
    <lineage>
        <taxon>Eukaryota</taxon>
        <taxon>Sar</taxon>
        <taxon>Alveolata</taxon>
        <taxon>Colpodellida</taxon>
        <taxon>Vitrellaceae</taxon>
        <taxon>Vitrella</taxon>
    </lineage>
</organism>
<dbReference type="AlphaFoldDB" id="A0A0G4G906"/>